<comment type="caution">
    <text evidence="3">The sequence shown here is derived from an EMBL/GenBank/DDBJ whole genome shotgun (WGS) entry which is preliminary data.</text>
</comment>
<evidence type="ECO:0000313" key="3">
    <source>
        <dbReference type="EMBL" id="CAE6755475.1"/>
    </source>
</evidence>
<dbReference type="PRINTS" id="PR00081">
    <property type="entry name" value="GDHRDH"/>
</dbReference>
<protein>
    <submittedName>
        <fullName evidence="3">Oxidoreductase, Glucose/ribitol dehydrogenase family</fullName>
    </submittedName>
</protein>
<dbReference type="InterPro" id="IPR036291">
    <property type="entry name" value="NAD(P)-bd_dom_sf"/>
</dbReference>
<dbReference type="Proteomes" id="UP000675880">
    <property type="component" value="Unassembled WGS sequence"/>
</dbReference>
<keyword evidence="4" id="KW-1185">Reference proteome</keyword>
<organism evidence="3 4">
    <name type="scientific">Nitrospira defluvii</name>
    <dbReference type="NCBI Taxonomy" id="330214"/>
    <lineage>
        <taxon>Bacteria</taxon>
        <taxon>Pseudomonadati</taxon>
        <taxon>Nitrospirota</taxon>
        <taxon>Nitrospiria</taxon>
        <taxon>Nitrospirales</taxon>
        <taxon>Nitrospiraceae</taxon>
        <taxon>Nitrospira</taxon>
    </lineage>
</organism>
<name>A0ABM8RJ07_9BACT</name>
<reference evidence="3 4" key="1">
    <citation type="submission" date="2021-02" db="EMBL/GenBank/DDBJ databases">
        <authorList>
            <person name="Han P."/>
        </authorList>
    </citation>
    <scope>NUCLEOTIDE SEQUENCE [LARGE SCALE GENOMIC DNA]</scope>
    <source>
        <strain evidence="3">Candidatus Nitrospira sp. ZN2</strain>
    </source>
</reference>
<sequence>MRVIVIGGTGTIGSAVVRLLSTRHDVVVVGHKKGTYQVDLASPDSITSLFTAVGSCDAVVSTAGIAKFGSLDDLTYDDYFIGLKNKLMGQANLVRIGKAYVTNHGSFTLTSGVLSREPMKGSCAISMANAGLEGFVRAAALDVPRGLRVNVVSPPWVTETLIARGMDPSIGLPADQVAQSYLASVEGTMTGQTIDPRQLSA</sequence>
<accession>A0ABM8RJ07</accession>
<dbReference type="NCBIfam" id="NF005754">
    <property type="entry name" value="PRK07578.1"/>
    <property type="match status" value="1"/>
</dbReference>
<dbReference type="InterPro" id="IPR051122">
    <property type="entry name" value="SDR_DHRS6-like"/>
</dbReference>
<dbReference type="SUPFAM" id="SSF51735">
    <property type="entry name" value="NAD(P)-binding Rossmann-fold domains"/>
    <property type="match status" value="1"/>
</dbReference>
<dbReference type="InterPro" id="IPR002347">
    <property type="entry name" value="SDR_fam"/>
</dbReference>
<dbReference type="PANTHER" id="PTHR43477">
    <property type="entry name" value="DIHYDROANTICAPSIN 7-DEHYDROGENASE"/>
    <property type="match status" value="1"/>
</dbReference>
<dbReference type="RefSeq" id="WP_213042548.1">
    <property type="nucleotide sequence ID" value="NZ_CAJNBJ010000016.1"/>
</dbReference>
<evidence type="ECO:0000256" key="1">
    <source>
        <dbReference type="ARBA" id="ARBA00006484"/>
    </source>
</evidence>
<dbReference type="CDD" id="cd11731">
    <property type="entry name" value="Lin1944_like_SDR_c"/>
    <property type="match status" value="1"/>
</dbReference>
<comment type="similarity">
    <text evidence="1">Belongs to the short-chain dehydrogenases/reductases (SDR) family.</text>
</comment>
<keyword evidence="2" id="KW-0560">Oxidoreductase</keyword>
<dbReference type="PANTHER" id="PTHR43477:SF1">
    <property type="entry name" value="DIHYDROANTICAPSIN 7-DEHYDROGENASE"/>
    <property type="match status" value="1"/>
</dbReference>
<gene>
    <name evidence="3" type="ORF">NSPZN2_30381</name>
</gene>
<proteinExistence type="inferred from homology"/>
<evidence type="ECO:0000256" key="2">
    <source>
        <dbReference type="ARBA" id="ARBA00023002"/>
    </source>
</evidence>
<dbReference type="Gene3D" id="3.40.50.720">
    <property type="entry name" value="NAD(P)-binding Rossmann-like Domain"/>
    <property type="match status" value="1"/>
</dbReference>
<dbReference type="EMBL" id="CAJNBJ010000016">
    <property type="protein sequence ID" value="CAE6755475.1"/>
    <property type="molecule type" value="Genomic_DNA"/>
</dbReference>
<evidence type="ECO:0000313" key="4">
    <source>
        <dbReference type="Proteomes" id="UP000675880"/>
    </source>
</evidence>
<dbReference type="Pfam" id="PF13561">
    <property type="entry name" value="adh_short_C2"/>
    <property type="match status" value="1"/>
</dbReference>